<sequence>MQSYIDDGCRSINALIQYSQESFSTSPVYDIHAKLSQIRTFYDDISSHWHPVHGTMITNGWYVTRVLLLVRRVARTLKHIVIECQRKNKSFGELTGLLAGIYSECESIHVIEQDLTNHKLKELGQFEAKLRYEKILYEREIIMRRTDTKIDINILTVYLKHCIADNSFLYVNRLGDSLDEFLPNIGVIAAVENRENLKQCLNQIKIPLEFFLLEFQHDTRTPIEREHLRRQLGLDRNVSSHIDVNILHGLTKNDIGLREKSKRTYISDIFKCERYIVLLGDPGSGKSTFMRFVTRKTAVDLLSSIQTTENKPAPFARIPILIHLALFAKECAEKESLSILDYIEHEKNTLVPGAGEMLKGEIMKGNCILLFDGLDEVLTFESRWRVIHCVQSFIEQFSLTPAFISPFDSWDASLEHSLNSELPSETNGNQIIMTSRFIGYDAISLIGHGISHYIVPPLEREEKYKFIDHWYSHVLESVNKVLLSHNASGSFKAGASWMVYADELKQSIENSADLCAMTANLMLLSMICFQQYHSKSKQLPTLRIHLYQESVSSALRSYRLSKKTAMPEDIMHWILEDVAAYMHKEESSGVIDRFMLKRVCVHSMKTFYQKHKNPHIPKTHNLELEADKFVELIDQNTELLMARGQQIYGFIQMTFQEYFTCLRLVRTDADGENVHEVLETLLAHVRKPRFLLPVLLGLEWLSCNWTMAGFNAFCQQLVSHDAKHQNLPVGAMLMIEVCKNLDKKPEKSILYDAFDQFAHAHSKHEWFFHDPSIGEVFCLGLKVLPAAQSSEWLLFYLQKASSYEIVDLCLLIHQYIMSTPEFPEWLDADVCFLLSAYIQHDIDNNEYAVEQLLCLIADRKYERLWKIRANSRGLETLTKSIAVNQDQHHPLILAVIIALHGGLCGKEFNSLYIHRDSALSIFIAEYYDQISISHAAKVSLLLERCNIIIRENGNDSTSLTTLDAFTTLFCLKGIHDNNLCEEYKFHCGFYAAIRRLKNTLFYLHKRSGCALADFSIDEEYMEKFCACSNAVSKNVLGPIRQCTTNEENTSSISIDAKMLASEYMLAFMDATAVSLASLTLSIDQAQIEIDEKFSLFKWRMPFNIWTDVLCHFIGNCDLPYNVARVIPEWISFLSMIIHSGDHIRICHKDEKYLHKQFMQSIYDHSHIFYYTKDHPFFLISFIRPHRRALFCRFMTTNSLYASSSSSDDWAKKLAYVYLLTECLEDFPNKYDNNVCVFAFLILLLEPILRANRLQYFAWAYFLKVQSERIGTLKNFLRNVSSLFSWAPAIESFDNKSAIHVVEEQRQILAKTLLSYSGPQRDFELYTVCISLSHLATILFEDDNALHASLIKEIQCSALEISTPFYKVHTLNYCIDFNSRKFLESLPYLPYFLMAEQFYQHDTYFCDAIKRLNCLLHDSNNTEDRQAIGEALLPLKCFRKYILDNVDKFQRNNTSFMLSHALRMKSPVLHFHLENTDHFWSGNPSNSIVTCHTCLYLALLAIDAQSVLDEIEEQPIITLDLSSIKQKLKPSGYPPCLSKSQAHSITEYLENTFQSSKLDVILRALDRFDKANIDAYPYIRQWLQYRESPDLKLFAWHASILLPIENALQVSILVDIFQSDNDDLLKKARDNRFTISLSANPSLISNMTERMTQAFHCQTSPFPFSFLKRLVIDRIELLQQLFQAEQRLIYEKLEWDHTEYVLEGTQHEEQQIWGRLQRDPSILRQFVFSESLEPLAQAFVLEINAVLDGTNIGLLSTITDRCLYLLSLKESFEPFHDSMSNKLHMLQECTNMEERCRNFVWKIILASNQDSMKGRLVLHKCIRFYCNKIWLLTEYNINIIQKFTTESPESDLREIVTIIIDDLAIRTAYLNDESTKEYRNKLDELNDTDTIQYDQATKVEQIADYINKHQSTLLSIFVKDFIRSLNVANKGYVEQSRATIYGQIAEHLCKLSTRNFHMAIREIPQGELHFKELLYKIKCYEQLAYYGELTAQLLELLFEEDFSTEDNESIEHEIIPLIVSVANRPVLEQLYQKLMSKYSSQRLLAGRLLVKLALCDAISAQEACDKISTAIKDPFIQQQMKWFHADNKDCSGHSGLGQEMRQMLLRLSLAHQEPLTDSVQPCHEPTIILHYAKQTRDQVVCLFTTNQLVHVDESSYSNDLDNSDNDDGDTGEDDISD</sequence>
<evidence type="ECO:0000313" key="6">
    <source>
        <dbReference type="EMBL" id="CAF4393229.1"/>
    </source>
</evidence>
<evidence type="ECO:0000313" key="10">
    <source>
        <dbReference type="Proteomes" id="UP000663873"/>
    </source>
</evidence>
<feature type="region of interest" description="Disordered" evidence="1">
    <location>
        <begin position="2153"/>
        <end position="2176"/>
    </location>
</feature>
<evidence type="ECO:0000256" key="1">
    <source>
        <dbReference type="SAM" id="MobiDB-lite"/>
    </source>
</evidence>
<evidence type="ECO:0000313" key="9">
    <source>
        <dbReference type="Proteomes" id="UP000663848"/>
    </source>
</evidence>
<dbReference type="EMBL" id="CAJNYD010002032">
    <property type="protein sequence ID" value="CAF3387570.1"/>
    <property type="molecule type" value="Genomic_DNA"/>
</dbReference>
<gene>
    <name evidence="4" type="ORF">GRG538_LOCUS7477</name>
    <name evidence="7" type="ORF">HFQ381_LOCUS26733</name>
    <name evidence="5" type="ORF">LUA448_LOCUS16351</name>
    <name evidence="8" type="ORF">QYT958_LOCUS12772</name>
    <name evidence="3" type="ORF">TIS948_LOCUS14498</name>
    <name evidence="6" type="ORF">UJA718_LOCUS18573</name>
</gene>
<dbReference type="Proteomes" id="UP000663833">
    <property type="component" value="Unassembled WGS sequence"/>
</dbReference>
<feature type="compositionally biased region" description="Acidic residues" evidence="1">
    <location>
        <begin position="2160"/>
        <end position="2176"/>
    </location>
</feature>
<dbReference type="Proteomes" id="UP000663851">
    <property type="component" value="Unassembled WGS sequence"/>
</dbReference>
<dbReference type="EMBL" id="CAJNYT010000794">
    <property type="protein sequence ID" value="CAF3373000.1"/>
    <property type="molecule type" value="Genomic_DNA"/>
</dbReference>
<dbReference type="EMBL" id="CAJOBO010003276">
    <property type="protein sequence ID" value="CAF4487126.1"/>
    <property type="molecule type" value="Genomic_DNA"/>
</dbReference>
<dbReference type="OrthoDB" id="10228983at2759"/>
<dbReference type="SUPFAM" id="SSF52540">
    <property type="entry name" value="P-loop containing nucleoside triphosphate hydrolases"/>
    <property type="match status" value="1"/>
</dbReference>
<dbReference type="EMBL" id="CAJOBR010001583">
    <property type="protein sequence ID" value="CAF4619752.1"/>
    <property type="molecule type" value="Genomic_DNA"/>
</dbReference>
<dbReference type="Proteomes" id="UP000663872">
    <property type="component" value="Unassembled WGS sequence"/>
</dbReference>
<evidence type="ECO:0000313" key="7">
    <source>
        <dbReference type="EMBL" id="CAF4487126.1"/>
    </source>
</evidence>
<dbReference type="Proteomes" id="UP000663848">
    <property type="component" value="Unassembled WGS sequence"/>
</dbReference>
<dbReference type="PROSITE" id="PS50837">
    <property type="entry name" value="NACHT"/>
    <property type="match status" value="1"/>
</dbReference>
<dbReference type="Proteomes" id="UP000663825">
    <property type="component" value="Unassembled WGS sequence"/>
</dbReference>
<keyword evidence="10" id="KW-1185">Reference proteome</keyword>
<organism evidence="8 9">
    <name type="scientific">Rotaria socialis</name>
    <dbReference type="NCBI Taxonomy" id="392032"/>
    <lineage>
        <taxon>Eukaryota</taxon>
        <taxon>Metazoa</taxon>
        <taxon>Spiralia</taxon>
        <taxon>Gnathifera</taxon>
        <taxon>Rotifera</taxon>
        <taxon>Eurotatoria</taxon>
        <taxon>Bdelloidea</taxon>
        <taxon>Philodinida</taxon>
        <taxon>Philodinidae</taxon>
        <taxon>Rotaria</taxon>
    </lineage>
</organism>
<dbReference type="Gene3D" id="3.40.50.300">
    <property type="entry name" value="P-loop containing nucleotide triphosphate hydrolases"/>
    <property type="match status" value="1"/>
</dbReference>
<evidence type="ECO:0000313" key="3">
    <source>
        <dbReference type="EMBL" id="CAF3238461.1"/>
    </source>
</evidence>
<comment type="caution">
    <text evidence="8">The sequence shown here is derived from an EMBL/GenBank/DDBJ whole genome shotgun (WGS) entry which is preliminary data.</text>
</comment>
<dbReference type="InterPro" id="IPR007111">
    <property type="entry name" value="NACHT_NTPase"/>
</dbReference>
<dbReference type="EMBL" id="CAJOBP010003178">
    <property type="protein sequence ID" value="CAF4393229.1"/>
    <property type="molecule type" value="Genomic_DNA"/>
</dbReference>
<reference evidence="8" key="1">
    <citation type="submission" date="2021-02" db="EMBL/GenBank/DDBJ databases">
        <authorList>
            <person name="Nowell W R."/>
        </authorList>
    </citation>
    <scope>NUCLEOTIDE SEQUENCE</scope>
</reference>
<evidence type="ECO:0000313" key="4">
    <source>
        <dbReference type="EMBL" id="CAF3373000.1"/>
    </source>
</evidence>
<protein>
    <recommendedName>
        <fullName evidence="2">NACHT domain-containing protein</fullName>
    </recommendedName>
</protein>
<evidence type="ECO:0000313" key="8">
    <source>
        <dbReference type="EMBL" id="CAF4619752.1"/>
    </source>
</evidence>
<proteinExistence type="predicted"/>
<name>A0A821DED7_9BILA</name>
<dbReference type="EMBL" id="CAJNXB010002375">
    <property type="protein sequence ID" value="CAF3238461.1"/>
    <property type="molecule type" value="Genomic_DNA"/>
</dbReference>
<feature type="domain" description="NACHT" evidence="2">
    <location>
        <begin position="274"/>
        <end position="377"/>
    </location>
</feature>
<dbReference type="InterPro" id="IPR027417">
    <property type="entry name" value="P-loop_NTPase"/>
</dbReference>
<dbReference type="Proteomes" id="UP000663873">
    <property type="component" value="Unassembled WGS sequence"/>
</dbReference>
<evidence type="ECO:0000313" key="5">
    <source>
        <dbReference type="EMBL" id="CAF3387570.1"/>
    </source>
</evidence>
<evidence type="ECO:0000259" key="2">
    <source>
        <dbReference type="PROSITE" id="PS50837"/>
    </source>
</evidence>
<accession>A0A821DED7</accession>